<evidence type="ECO:0000313" key="1">
    <source>
        <dbReference type="EMBL" id="QOR60420.1"/>
    </source>
</evidence>
<organism evidence="1">
    <name type="scientific">Bathycoccus sp. RCC716 virus 2</name>
    <dbReference type="NCBI Taxonomy" id="2530039"/>
    <lineage>
        <taxon>Viruses</taxon>
        <taxon>Varidnaviria</taxon>
        <taxon>Bamfordvirae</taxon>
        <taxon>Nucleocytoviricota</taxon>
        <taxon>Megaviricetes</taxon>
        <taxon>Algavirales</taxon>
        <taxon>Phycodnaviridae</taxon>
        <taxon>Prasinovirus</taxon>
    </lineage>
</organism>
<protein>
    <submittedName>
        <fullName evidence="1">Uncharacterized protein</fullName>
    </submittedName>
</protein>
<reference evidence="1" key="1">
    <citation type="submission" date="2019-02" db="EMBL/GenBank/DDBJ databases">
        <authorList>
            <person name="Bachy C."/>
            <person name="Yung C.-M."/>
            <person name="Roux S."/>
            <person name="Sullivan M.B."/>
            <person name="Worden A.Z."/>
        </authorList>
    </citation>
    <scope>NUCLEOTIDE SEQUENCE</scope>
    <source>
        <strain evidence="1">BII-V2</strain>
    </source>
</reference>
<name>A0A7S6P1U6_9PHYC</name>
<accession>A0A7S6P1U6</accession>
<proteinExistence type="predicted"/>
<dbReference type="EMBL" id="MK522038">
    <property type="protein sequence ID" value="QOR60420.1"/>
    <property type="molecule type" value="Genomic_DNA"/>
</dbReference>
<sequence>MVTNPKSRLKIKTGQPLPAKTVKKLPKNYHFLFSDFTDVTIENWVKKKVCFGDKLLFKYISEYSRENIKRFRNRVQRLYPKETFEEASKVLITESIRPMMHDIIDELSKFLKPMGDLIISGGEAVNFYLKPDDRIITTDIDTKFVPKMKPDGKYFGKLQAIKLLLWNKLGQIAVRDNYKLINKVLLETDQYFDVNKYNYNNSANAFRTNWAWTISKYIGLTSASGSKSKGYHVTRRYSLIPKRKNVKNGSNVLIDVELFTLDMKFRMFDIKSGKLEDINFGGILDIAFMRPKQIGYNVAKKNFNGANIIYANNNKNTAYKRKYKYLTVPSKDYLIEDIYMMQKMGLRPTKRDKDRKRMIALAREITKKKILGTDTMDTIAKKVGLRIGKPVHTFRSYKKVGPHLIKKATKVNPRKYTLSTTTPSKPKLSKDIVYGLKSSQPKMKTPPNYIRTQSNHIFNMEKMAWKPNPNQSYIRNEMNFRPIKPKPLPSNIRNISMEETLYGFKPKRDAWVPKPLLEKSAMIPFIGLKK</sequence>